<organism evidence="1 2">
    <name type="scientific">Eretmocerus hayati</name>
    <dbReference type="NCBI Taxonomy" id="131215"/>
    <lineage>
        <taxon>Eukaryota</taxon>
        <taxon>Metazoa</taxon>
        <taxon>Ecdysozoa</taxon>
        <taxon>Arthropoda</taxon>
        <taxon>Hexapoda</taxon>
        <taxon>Insecta</taxon>
        <taxon>Pterygota</taxon>
        <taxon>Neoptera</taxon>
        <taxon>Endopterygota</taxon>
        <taxon>Hymenoptera</taxon>
        <taxon>Apocrita</taxon>
        <taxon>Proctotrupomorpha</taxon>
        <taxon>Chalcidoidea</taxon>
        <taxon>Aphelinidae</taxon>
        <taxon>Aphelininae</taxon>
        <taxon>Eretmocerus</taxon>
    </lineage>
</organism>
<dbReference type="EMBL" id="CM056744">
    <property type="protein sequence ID" value="KAJ8668320.1"/>
    <property type="molecule type" value="Genomic_DNA"/>
</dbReference>
<evidence type="ECO:0000313" key="1">
    <source>
        <dbReference type="EMBL" id="KAJ8668320.1"/>
    </source>
</evidence>
<comment type="caution">
    <text evidence="1">The sequence shown here is derived from an EMBL/GenBank/DDBJ whole genome shotgun (WGS) entry which is preliminary data.</text>
</comment>
<sequence length="123" mass="14758">MSRVEDEELKRAFAELHEKAIDTRQKLKLADLQIDSLKRSKQRAELTQIEMRTLPDKTRTYEAVGRMFLLQDMDTIKKDLVKRTKFSDEKIRTLEKSKNYLQQNLKESENNIREMVQRRQSRS</sequence>
<name>A0ACC2NAV9_9HYME</name>
<gene>
    <name evidence="1" type="ORF">QAD02_009983</name>
</gene>
<protein>
    <submittedName>
        <fullName evidence="1">Uncharacterized protein</fullName>
    </submittedName>
</protein>
<dbReference type="Proteomes" id="UP001239111">
    <property type="component" value="Chromosome 4"/>
</dbReference>
<accession>A0ACC2NAV9</accession>
<reference evidence="1" key="1">
    <citation type="submission" date="2023-04" db="EMBL/GenBank/DDBJ databases">
        <title>A chromosome-level genome assembly of the parasitoid wasp Eretmocerus hayati.</title>
        <authorList>
            <person name="Zhong Y."/>
            <person name="Liu S."/>
            <person name="Liu Y."/>
        </authorList>
    </citation>
    <scope>NUCLEOTIDE SEQUENCE</scope>
    <source>
        <strain evidence="1">ZJU_SS_LIU_2023</strain>
    </source>
</reference>
<proteinExistence type="predicted"/>
<keyword evidence="2" id="KW-1185">Reference proteome</keyword>
<evidence type="ECO:0000313" key="2">
    <source>
        <dbReference type="Proteomes" id="UP001239111"/>
    </source>
</evidence>